<name>A0A0L0H5U6_SPIPD</name>
<dbReference type="InParanoid" id="A0A0L0H5U6"/>
<gene>
    <name evidence="2" type="ORF">SPPG_08460</name>
</gene>
<evidence type="ECO:0000313" key="3">
    <source>
        <dbReference type="Proteomes" id="UP000053201"/>
    </source>
</evidence>
<organism evidence="2 3">
    <name type="scientific">Spizellomyces punctatus (strain DAOM BR117)</name>
    <dbReference type="NCBI Taxonomy" id="645134"/>
    <lineage>
        <taxon>Eukaryota</taxon>
        <taxon>Fungi</taxon>
        <taxon>Fungi incertae sedis</taxon>
        <taxon>Chytridiomycota</taxon>
        <taxon>Chytridiomycota incertae sedis</taxon>
        <taxon>Chytridiomycetes</taxon>
        <taxon>Spizellomycetales</taxon>
        <taxon>Spizellomycetaceae</taxon>
        <taxon>Spizellomyces</taxon>
    </lineage>
</organism>
<dbReference type="AlphaFoldDB" id="A0A0L0H5U6"/>
<proteinExistence type="predicted"/>
<dbReference type="RefSeq" id="XP_016604108.1">
    <property type="nucleotide sequence ID" value="XM_016756614.1"/>
</dbReference>
<evidence type="ECO:0000256" key="1">
    <source>
        <dbReference type="SAM" id="MobiDB-lite"/>
    </source>
</evidence>
<feature type="region of interest" description="Disordered" evidence="1">
    <location>
        <begin position="67"/>
        <end position="109"/>
    </location>
</feature>
<keyword evidence="3" id="KW-1185">Reference proteome</keyword>
<dbReference type="EMBL" id="KQ257471">
    <property type="protein sequence ID" value="KNC96068.1"/>
    <property type="molecule type" value="Genomic_DNA"/>
</dbReference>
<dbReference type="Proteomes" id="UP000053201">
    <property type="component" value="Unassembled WGS sequence"/>
</dbReference>
<accession>A0A0L0H5U6</accession>
<reference evidence="2 3" key="1">
    <citation type="submission" date="2009-08" db="EMBL/GenBank/DDBJ databases">
        <title>The Genome Sequence of Spizellomyces punctatus strain DAOM BR117.</title>
        <authorList>
            <consortium name="The Broad Institute Genome Sequencing Platform"/>
            <person name="Russ C."/>
            <person name="Cuomo C."/>
            <person name="Shea T."/>
            <person name="Young S.K."/>
            <person name="Zeng Q."/>
            <person name="Koehrsen M."/>
            <person name="Haas B."/>
            <person name="Borodovsky M."/>
            <person name="Guigo R."/>
            <person name="Alvarado L."/>
            <person name="Berlin A."/>
            <person name="Bochicchio J."/>
            <person name="Borenstein D."/>
            <person name="Chapman S."/>
            <person name="Chen Z."/>
            <person name="Engels R."/>
            <person name="Freedman E."/>
            <person name="Gellesch M."/>
            <person name="Goldberg J."/>
            <person name="Griggs A."/>
            <person name="Gujja S."/>
            <person name="Heiman D."/>
            <person name="Hepburn T."/>
            <person name="Howarth C."/>
            <person name="Jen D."/>
            <person name="Larson L."/>
            <person name="Lewis B."/>
            <person name="Mehta T."/>
            <person name="Park D."/>
            <person name="Pearson M."/>
            <person name="Roberts A."/>
            <person name="Saif S."/>
            <person name="Shenoy N."/>
            <person name="Sisk P."/>
            <person name="Stolte C."/>
            <person name="Sykes S."/>
            <person name="Thomson T."/>
            <person name="Walk T."/>
            <person name="White J."/>
            <person name="Yandava C."/>
            <person name="Burger G."/>
            <person name="Gray M.W."/>
            <person name="Holland P.W.H."/>
            <person name="King N."/>
            <person name="Lang F.B.F."/>
            <person name="Roger A.J."/>
            <person name="Ruiz-Trillo I."/>
            <person name="Lander E."/>
            <person name="Nusbaum C."/>
        </authorList>
    </citation>
    <scope>NUCLEOTIDE SEQUENCE [LARGE SCALE GENOMIC DNA]</scope>
    <source>
        <strain evidence="2 3">DAOM BR117</strain>
    </source>
</reference>
<sequence>MTLIDELTTAVRTSLKSTNLVEDAVHQTCREKFHLIHVGDISVPSASYNTLYDLLFAHYDHLFKLTTGRAQNGKRRKEPDVQPDPGTRSKKRQRTTEQRGGQSSAGRGTEEFAIPHQQTPVQYDANPPLLSSKKITDANMDFLARGTNNNSNGERSGHRPSIIGTI</sequence>
<dbReference type="GeneID" id="27691624"/>
<feature type="region of interest" description="Disordered" evidence="1">
    <location>
        <begin position="143"/>
        <end position="166"/>
    </location>
</feature>
<evidence type="ECO:0000313" key="2">
    <source>
        <dbReference type="EMBL" id="KNC96068.1"/>
    </source>
</evidence>
<protein>
    <submittedName>
        <fullName evidence="2">Uncharacterized protein</fullName>
    </submittedName>
</protein>
<dbReference type="VEuPathDB" id="FungiDB:SPPG_08460"/>